<dbReference type="EMBL" id="JACGWT010000002">
    <property type="protein sequence ID" value="MBA8793826.1"/>
    <property type="molecule type" value="Genomic_DNA"/>
</dbReference>
<organism evidence="1 2">
    <name type="scientific">Microlunatus kandeliicorticis</name>
    <dbReference type="NCBI Taxonomy" id="1759536"/>
    <lineage>
        <taxon>Bacteria</taxon>
        <taxon>Bacillati</taxon>
        <taxon>Actinomycetota</taxon>
        <taxon>Actinomycetes</taxon>
        <taxon>Propionibacteriales</taxon>
        <taxon>Propionibacteriaceae</taxon>
        <taxon>Microlunatus</taxon>
    </lineage>
</organism>
<dbReference type="AlphaFoldDB" id="A0A7W3IRB3"/>
<protein>
    <submittedName>
        <fullName evidence="1">Uncharacterized protein</fullName>
    </submittedName>
</protein>
<keyword evidence="2" id="KW-1185">Reference proteome</keyword>
<proteinExistence type="predicted"/>
<dbReference type="Proteomes" id="UP000523079">
    <property type="component" value="Unassembled WGS sequence"/>
</dbReference>
<name>A0A7W3IRB3_9ACTN</name>
<gene>
    <name evidence="1" type="ORF">FHX74_001431</name>
</gene>
<reference evidence="1 2" key="1">
    <citation type="submission" date="2020-07" db="EMBL/GenBank/DDBJ databases">
        <title>Sequencing the genomes of 1000 actinobacteria strains.</title>
        <authorList>
            <person name="Klenk H.-P."/>
        </authorList>
    </citation>
    <scope>NUCLEOTIDE SEQUENCE [LARGE SCALE GENOMIC DNA]</scope>
    <source>
        <strain evidence="1 2">DSM 100723</strain>
    </source>
</reference>
<sequence>MTLPIRGEIPVTERGDQIRLFTADGSVDLSVIGLNSVPRVGETVEFAPGRLYRVEHVRWSFPTRSDALVGGTVVARILIAPTADPLGR</sequence>
<dbReference type="RefSeq" id="WP_182559382.1">
    <property type="nucleotide sequence ID" value="NZ_JACGWT010000002.1"/>
</dbReference>
<evidence type="ECO:0000313" key="2">
    <source>
        <dbReference type="Proteomes" id="UP000523079"/>
    </source>
</evidence>
<accession>A0A7W3IRB3</accession>
<comment type="caution">
    <text evidence="1">The sequence shown here is derived from an EMBL/GenBank/DDBJ whole genome shotgun (WGS) entry which is preliminary data.</text>
</comment>
<evidence type="ECO:0000313" key="1">
    <source>
        <dbReference type="EMBL" id="MBA8793826.1"/>
    </source>
</evidence>